<gene>
    <name evidence="1" type="ORF">ZHAS_00012054</name>
</gene>
<sequence>MDDKQGFTLLLYCYCLWQLSMTGGRAKSSFGSEADSARTVGGFVLVPRKRKFPTGTKQAFGLQSLNSFVSAFRGTSTACVAFRGTQICFSDPCRRRTYW</sequence>
<dbReference type="EnsemblMetazoa" id="ASIC012054-RA">
    <property type="protein sequence ID" value="ASIC012054-PA"/>
    <property type="gene ID" value="ASIC012054"/>
</dbReference>
<evidence type="ECO:0000313" key="2">
    <source>
        <dbReference type="EnsemblMetazoa" id="ASIC012054-PA"/>
    </source>
</evidence>
<dbReference type="EMBL" id="ATLV01019474">
    <property type="status" value="NOT_ANNOTATED_CDS"/>
    <property type="molecule type" value="Genomic_DNA"/>
</dbReference>
<keyword evidence="3" id="KW-1185">Reference proteome</keyword>
<dbReference type="EMBL" id="KE525272">
    <property type="protein sequence ID" value="KFB44275.1"/>
    <property type="molecule type" value="Genomic_DNA"/>
</dbReference>
<protein>
    <submittedName>
        <fullName evidence="1 2">Uncharacterized protein</fullName>
    </submittedName>
</protein>
<evidence type="ECO:0000313" key="1">
    <source>
        <dbReference type="EMBL" id="KFB44275.1"/>
    </source>
</evidence>
<accession>A0A084W231</accession>
<organism evidence="1">
    <name type="scientific">Anopheles sinensis</name>
    <name type="common">Mosquito</name>
    <dbReference type="NCBI Taxonomy" id="74873"/>
    <lineage>
        <taxon>Eukaryota</taxon>
        <taxon>Metazoa</taxon>
        <taxon>Ecdysozoa</taxon>
        <taxon>Arthropoda</taxon>
        <taxon>Hexapoda</taxon>
        <taxon>Insecta</taxon>
        <taxon>Pterygota</taxon>
        <taxon>Neoptera</taxon>
        <taxon>Endopterygota</taxon>
        <taxon>Diptera</taxon>
        <taxon>Nematocera</taxon>
        <taxon>Culicoidea</taxon>
        <taxon>Culicidae</taxon>
        <taxon>Anophelinae</taxon>
        <taxon>Anopheles</taxon>
    </lineage>
</organism>
<dbReference type="VEuPathDB" id="VectorBase:ASIC012054"/>
<proteinExistence type="predicted"/>
<reference evidence="2" key="2">
    <citation type="submission" date="2020-05" db="UniProtKB">
        <authorList>
            <consortium name="EnsemblMetazoa"/>
        </authorList>
    </citation>
    <scope>IDENTIFICATION</scope>
</reference>
<reference evidence="1 3" key="1">
    <citation type="journal article" date="2014" name="BMC Genomics">
        <title>Genome sequence of Anopheles sinensis provides insight into genetics basis of mosquito competence for malaria parasites.</title>
        <authorList>
            <person name="Zhou D."/>
            <person name="Zhang D."/>
            <person name="Ding G."/>
            <person name="Shi L."/>
            <person name="Hou Q."/>
            <person name="Ye Y."/>
            <person name="Xu Y."/>
            <person name="Zhou H."/>
            <person name="Xiong C."/>
            <person name="Li S."/>
            <person name="Yu J."/>
            <person name="Hong S."/>
            <person name="Yu X."/>
            <person name="Zou P."/>
            <person name="Chen C."/>
            <person name="Chang X."/>
            <person name="Wang W."/>
            <person name="Lv Y."/>
            <person name="Sun Y."/>
            <person name="Ma L."/>
            <person name="Shen B."/>
            <person name="Zhu C."/>
        </authorList>
    </citation>
    <scope>NUCLEOTIDE SEQUENCE [LARGE SCALE GENOMIC DNA]</scope>
</reference>
<evidence type="ECO:0000313" key="3">
    <source>
        <dbReference type="Proteomes" id="UP000030765"/>
    </source>
</evidence>
<dbReference type="AlphaFoldDB" id="A0A084W231"/>
<name>A0A084W231_ANOSI</name>
<dbReference type="Proteomes" id="UP000030765">
    <property type="component" value="Unassembled WGS sequence"/>
</dbReference>